<dbReference type="GO" id="GO:0008270">
    <property type="term" value="F:zinc ion binding"/>
    <property type="evidence" value="ECO:0007669"/>
    <property type="project" value="UniProtKB-KW"/>
</dbReference>
<dbReference type="Gene3D" id="3.40.1360.10">
    <property type="match status" value="1"/>
</dbReference>
<comment type="function">
    <text evidence="7">May play a role in DNA repair. It seems to be involved in an RecBC-independent recombinational process of DNA repair. It may act with RecF and RecO.</text>
</comment>
<dbReference type="PROSITE" id="PS50880">
    <property type="entry name" value="TOPRIM"/>
    <property type="match status" value="1"/>
</dbReference>
<dbReference type="RefSeq" id="WP_017872821.1">
    <property type="nucleotide sequence ID" value="NZ_CP187957.1"/>
</dbReference>
<evidence type="ECO:0000256" key="3">
    <source>
        <dbReference type="ARBA" id="ARBA00022771"/>
    </source>
</evidence>
<gene>
    <name evidence="7 9" type="primary">recR</name>
    <name evidence="9" type="ORF">ENW11_00115</name>
</gene>
<name>A0A7V4WKC1_9BACT</name>
<dbReference type="SMART" id="SM00493">
    <property type="entry name" value="TOPRIM"/>
    <property type="match status" value="1"/>
</dbReference>
<keyword evidence="6 7" id="KW-0234">DNA repair</keyword>
<protein>
    <recommendedName>
        <fullName evidence="7">Recombination protein RecR</fullName>
    </recommendedName>
</protein>
<dbReference type="GO" id="GO:0003677">
    <property type="term" value="F:DNA binding"/>
    <property type="evidence" value="ECO:0007669"/>
    <property type="project" value="UniProtKB-UniRule"/>
</dbReference>
<evidence type="ECO:0000256" key="5">
    <source>
        <dbReference type="ARBA" id="ARBA00023172"/>
    </source>
</evidence>
<evidence type="ECO:0000256" key="1">
    <source>
        <dbReference type="ARBA" id="ARBA00022723"/>
    </source>
</evidence>
<dbReference type="Pfam" id="PF13662">
    <property type="entry name" value="Toprim_4"/>
    <property type="match status" value="1"/>
</dbReference>
<dbReference type="InterPro" id="IPR034137">
    <property type="entry name" value="TOPRIM_RecR"/>
</dbReference>
<dbReference type="AlphaFoldDB" id="A0A7V4WKC1"/>
<dbReference type="GO" id="GO:0006310">
    <property type="term" value="P:DNA recombination"/>
    <property type="evidence" value="ECO:0007669"/>
    <property type="project" value="UniProtKB-UniRule"/>
</dbReference>
<feature type="zinc finger region" description="C4-type" evidence="7">
    <location>
        <begin position="59"/>
        <end position="74"/>
    </location>
</feature>
<evidence type="ECO:0000256" key="7">
    <source>
        <dbReference type="HAMAP-Rule" id="MF_00017"/>
    </source>
</evidence>
<evidence type="ECO:0000256" key="4">
    <source>
        <dbReference type="ARBA" id="ARBA00022833"/>
    </source>
</evidence>
<reference evidence="9" key="1">
    <citation type="journal article" date="2020" name="mSystems">
        <title>Genome- and Community-Level Interaction Insights into Carbon Utilization and Element Cycling Functions of Hydrothermarchaeota in Hydrothermal Sediment.</title>
        <authorList>
            <person name="Zhou Z."/>
            <person name="Liu Y."/>
            <person name="Xu W."/>
            <person name="Pan J."/>
            <person name="Luo Z.H."/>
            <person name="Li M."/>
        </authorList>
    </citation>
    <scope>NUCLEOTIDE SEQUENCE [LARGE SCALE GENOMIC DNA]</scope>
    <source>
        <strain evidence="9">SpSt-82</strain>
    </source>
</reference>
<comment type="caution">
    <text evidence="9">The sequence shown here is derived from an EMBL/GenBank/DDBJ whole genome shotgun (WGS) entry which is preliminary data.</text>
</comment>
<keyword evidence="5 7" id="KW-0233">DNA recombination</keyword>
<comment type="similarity">
    <text evidence="7">Belongs to the RecR family.</text>
</comment>
<dbReference type="CDD" id="cd01025">
    <property type="entry name" value="TOPRIM_recR"/>
    <property type="match status" value="1"/>
</dbReference>
<dbReference type="NCBIfam" id="TIGR00615">
    <property type="entry name" value="recR"/>
    <property type="match status" value="1"/>
</dbReference>
<evidence type="ECO:0000256" key="6">
    <source>
        <dbReference type="ARBA" id="ARBA00023204"/>
    </source>
</evidence>
<organism evidence="9">
    <name type="scientific">Candidatus Caldatribacterium saccharofermentans</name>
    <dbReference type="NCBI Taxonomy" id="1454753"/>
    <lineage>
        <taxon>Bacteria</taxon>
        <taxon>Pseudomonadati</taxon>
        <taxon>Atribacterota</taxon>
        <taxon>Atribacteria</taxon>
        <taxon>Atribacterales</taxon>
        <taxon>Candidatus Caldatribacteriaceae</taxon>
        <taxon>Candidatus Caldatribacterium</taxon>
    </lineage>
</organism>
<dbReference type="HAMAP" id="MF_00017">
    <property type="entry name" value="RecR"/>
    <property type="match status" value="1"/>
</dbReference>
<keyword evidence="2 7" id="KW-0227">DNA damage</keyword>
<dbReference type="SUPFAM" id="SSF111304">
    <property type="entry name" value="Recombination protein RecR"/>
    <property type="match status" value="1"/>
</dbReference>
<dbReference type="Pfam" id="PF21175">
    <property type="entry name" value="RecR_C"/>
    <property type="match status" value="1"/>
</dbReference>
<dbReference type="InterPro" id="IPR015967">
    <property type="entry name" value="Rcmb_RecR_Znf"/>
</dbReference>
<keyword evidence="1 7" id="KW-0479">Metal-binding</keyword>
<dbReference type="PANTHER" id="PTHR30446">
    <property type="entry name" value="RECOMBINATION PROTEIN RECR"/>
    <property type="match status" value="1"/>
</dbReference>
<sequence>MQDAYPESLDRVIRALSRLPGIGPKTAQRLAFYLVKSPSGELEELLRALEDMQRKIRFCKRCGFFSEEDLCRICQDASRDAHTLCVVERPQDVFALERAGFRGKYHVLQGVLSPLSGIGPEDIRIPQLFERIQREHIEEVILALNPSVDGEATALFLAQKLGAFPVKVTLIARGLPSGGDLEFADEVTLAQALEGRREIRVAPGKEAL</sequence>
<dbReference type="Gene3D" id="6.10.250.240">
    <property type="match status" value="1"/>
</dbReference>
<proteinExistence type="inferred from homology"/>
<dbReference type="PANTHER" id="PTHR30446:SF0">
    <property type="entry name" value="RECOMBINATION PROTEIN RECR"/>
    <property type="match status" value="1"/>
</dbReference>
<dbReference type="InterPro" id="IPR003583">
    <property type="entry name" value="Hlx-hairpin-Hlx_DNA-bd_motif"/>
</dbReference>
<dbReference type="GO" id="GO:0006281">
    <property type="term" value="P:DNA repair"/>
    <property type="evidence" value="ECO:0007669"/>
    <property type="project" value="UniProtKB-UniRule"/>
</dbReference>
<evidence type="ECO:0000259" key="8">
    <source>
        <dbReference type="PROSITE" id="PS50880"/>
    </source>
</evidence>
<dbReference type="Pfam" id="PF02132">
    <property type="entry name" value="RecR_ZnF"/>
    <property type="match status" value="1"/>
</dbReference>
<dbReference type="Pfam" id="PF21176">
    <property type="entry name" value="RecR_HhH"/>
    <property type="match status" value="1"/>
</dbReference>
<dbReference type="PROSITE" id="PS01300">
    <property type="entry name" value="RECR"/>
    <property type="match status" value="1"/>
</dbReference>
<accession>A0A7V4WKC1</accession>
<evidence type="ECO:0000256" key="2">
    <source>
        <dbReference type="ARBA" id="ARBA00022763"/>
    </source>
</evidence>
<feature type="domain" description="Toprim" evidence="8">
    <location>
        <begin position="82"/>
        <end position="176"/>
    </location>
</feature>
<dbReference type="InterPro" id="IPR006171">
    <property type="entry name" value="TOPRIM_dom"/>
</dbReference>
<dbReference type="Gene3D" id="1.10.8.420">
    <property type="entry name" value="RecR Domain 1"/>
    <property type="match status" value="1"/>
</dbReference>
<keyword evidence="3 7" id="KW-0863">Zinc-finger</keyword>
<dbReference type="SMART" id="SM00278">
    <property type="entry name" value="HhH1"/>
    <property type="match status" value="1"/>
</dbReference>
<dbReference type="InterPro" id="IPR000093">
    <property type="entry name" value="DNA_Rcmb_RecR"/>
</dbReference>
<keyword evidence="4 7" id="KW-0862">Zinc</keyword>
<dbReference type="EMBL" id="DTIY01000003">
    <property type="protein sequence ID" value="HGY38208.1"/>
    <property type="molecule type" value="Genomic_DNA"/>
</dbReference>
<evidence type="ECO:0000313" key="9">
    <source>
        <dbReference type="EMBL" id="HGY38208.1"/>
    </source>
</evidence>
<dbReference type="InterPro" id="IPR023627">
    <property type="entry name" value="Rcmb_RecR"/>
</dbReference>